<dbReference type="Proteomes" id="UP000735302">
    <property type="component" value="Unassembled WGS sequence"/>
</dbReference>
<dbReference type="AlphaFoldDB" id="A0AAV3Y8L4"/>
<organism evidence="2 3">
    <name type="scientific">Plakobranchus ocellatus</name>
    <dbReference type="NCBI Taxonomy" id="259542"/>
    <lineage>
        <taxon>Eukaryota</taxon>
        <taxon>Metazoa</taxon>
        <taxon>Spiralia</taxon>
        <taxon>Lophotrochozoa</taxon>
        <taxon>Mollusca</taxon>
        <taxon>Gastropoda</taxon>
        <taxon>Heterobranchia</taxon>
        <taxon>Euthyneura</taxon>
        <taxon>Panpulmonata</taxon>
        <taxon>Sacoglossa</taxon>
        <taxon>Placobranchoidea</taxon>
        <taxon>Plakobranchidae</taxon>
        <taxon>Plakobranchus</taxon>
    </lineage>
</organism>
<sequence length="118" mass="13665">MQLHYDFYKTCVGGEVIYGRFPSSRSTDQWLKVEAKHLYRLKDEGGEIYVLLWLSFVPGRFSGGEQQRRKKIDRSWRIGRGLVKESRREDVPTVARNPTSMKDSSHDGFQQKAAEING</sequence>
<keyword evidence="3" id="KW-1185">Reference proteome</keyword>
<feature type="region of interest" description="Disordered" evidence="1">
    <location>
        <begin position="86"/>
        <end position="118"/>
    </location>
</feature>
<name>A0AAV3Y8L4_9GAST</name>
<evidence type="ECO:0000256" key="1">
    <source>
        <dbReference type="SAM" id="MobiDB-lite"/>
    </source>
</evidence>
<gene>
    <name evidence="2" type="ORF">PoB_000532700</name>
</gene>
<evidence type="ECO:0000313" key="3">
    <source>
        <dbReference type="Proteomes" id="UP000735302"/>
    </source>
</evidence>
<reference evidence="2 3" key="1">
    <citation type="journal article" date="2021" name="Elife">
        <title>Chloroplast acquisition without the gene transfer in kleptoplastic sea slugs, Plakobranchus ocellatus.</title>
        <authorList>
            <person name="Maeda T."/>
            <person name="Takahashi S."/>
            <person name="Yoshida T."/>
            <person name="Shimamura S."/>
            <person name="Takaki Y."/>
            <person name="Nagai Y."/>
            <person name="Toyoda A."/>
            <person name="Suzuki Y."/>
            <person name="Arimoto A."/>
            <person name="Ishii H."/>
            <person name="Satoh N."/>
            <person name="Nishiyama T."/>
            <person name="Hasebe M."/>
            <person name="Maruyama T."/>
            <person name="Minagawa J."/>
            <person name="Obokata J."/>
            <person name="Shigenobu S."/>
        </authorList>
    </citation>
    <scope>NUCLEOTIDE SEQUENCE [LARGE SCALE GENOMIC DNA]</scope>
</reference>
<protein>
    <submittedName>
        <fullName evidence="2">Uncharacterized protein</fullName>
    </submittedName>
</protein>
<accession>A0AAV3Y8L4</accession>
<comment type="caution">
    <text evidence="2">The sequence shown here is derived from an EMBL/GenBank/DDBJ whole genome shotgun (WGS) entry which is preliminary data.</text>
</comment>
<dbReference type="EMBL" id="BLXT01000616">
    <property type="protein sequence ID" value="GFN78821.1"/>
    <property type="molecule type" value="Genomic_DNA"/>
</dbReference>
<evidence type="ECO:0000313" key="2">
    <source>
        <dbReference type="EMBL" id="GFN78821.1"/>
    </source>
</evidence>
<proteinExistence type="predicted"/>